<dbReference type="AlphaFoldDB" id="A0A9X9WW81"/>
<keyword evidence="3" id="KW-1185">Reference proteome</keyword>
<evidence type="ECO:0000313" key="3">
    <source>
        <dbReference type="Proteomes" id="UP001138751"/>
    </source>
</evidence>
<organism evidence="2 3">
    <name type="scientific">Neoroseomonas soli</name>
    <dbReference type="NCBI Taxonomy" id="1081025"/>
    <lineage>
        <taxon>Bacteria</taxon>
        <taxon>Pseudomonadati</taxon>
        <taxon>Pseudomonadota</taxon>
        <taxon>Alphaproteobacteria</taxon>
        <taxon>Acetobacterales</taxon>
        <taxon>Acetobacteraceae</taxon>
        <taxon>Neoroseomonas</taxon>
    </lineage>
</organism>
<name>A0A9X9WW81_9PROT</name>
<evidence type="ECO:0000256" key="1">
    <source>
        <dbReference type="SAM" id="Coils"/>
    </source>
</evidence>
<reference evidence="2" key="1">
    <citation type="submission" date="2020-01" db="EMBL/GenBank/DDBJ databases">
        <authorList>
            <person name="Rat A."/>
        </authorList>
    </citation>
    <scope>NUCLEOTIDE SEQUENCE</scope>
    <source>
        <strain evidence="2">LMG 31231</strain>
    </source>
</reference>
<evidence type="ECO:0000313" key="2">
    <source>
        <dbReference type="EMBL" id="MBR0671410.1"/>
    </source>
</evidence>
<accession>A0A9X9WW81</accession>
<gene>
    <name evidence="2" type="ORF">GXW76_09525</name>
</gene>
<comment type="caution">
    <text evidence="2">The sequence shown here is derived from an EMBL/GenBank/DDBJ whole genome shotgun (WGS) entry which is preliminary data.</text>
</comment>
<reference evidence="2" key="2">
    <citation type="journal article" date="2021" name="Syst. Appl. Microbiol.">
        <title>Roseomonas hellenica sp. nov., isolated from roots of wild-growing Alkanna tinctoria.</title>
        <authorList>
            <person name="Rat A."/>
            <person name="Naranjo H.D."/>
            <person name="Lebbe L."/>
            <person name="Cnockaert M."/>
            <person name="Krigas N."/>
            <person name="Grigoriadou K."/>
            <person name="Maloupa E."/>
            <person name="Willems A."/>
        </authorList>
    </citation>
    <scope>NUCLEOTIDE SEQUENCE</scope>
    <source>
        <strain evidence="2">LMG 31231</strain>
    </source>
</reference>
<proteinExistence type="predicted"/>
<protein>
    <submittedName>
        <fullName evidence="2">Enterotoxin</fullName>
    </submittedName>
</protein>
<feature type="non-terminal residue" evidence="2">
    <location>
        <position position="81"/>
    </location>
</feature>
<dbReference type="EMBL" id="JAAEDM010000019">
    <property type="protein sequence ID" value="MBR0671410.1"/>
    <property type="molecule type" value="Genomic_DNA"/>
</dbReference>
<feature type="coiled-coil region" evidence="1">
    <location>
        <begin position="17"/>
        <end position="44"/>
    </location>
</feature>
<dbReference type="Proteomes" id="UP001138751">
    <property type="component" value="Unassembled WGS sequence"/>
</dbReference>
<keyword evidence="1" id="KW-0175">Coiled coil</keyword>
<sequence>MPRDPLATLARLRSLEVTTAQRRLAEARGALAAQEEAAAAQEAALRAERPEDAPAAYGAFLARGLEARQAQAAAAARAEAK</sequence>